<dbReference type="Gene3D" id="1.25.40.10">
    <property type="entry name" value="Tetratricopeptide repeat domain"/>
    <property type="match status" value="1"/>
</dbReference>
<comment type="similarity">
    <text evidence="1">Belongs to the UPF0162 family.</text>
</comment>
<evidence type="ECO:0000313" key="3">
    <source>
        <dbReference type="EMBL" id="QSX29164.1"/>
    </source>
</evidence>
<dbReference type="Proteomes" id="UP000663281">
    <property type="component" value="Chromosome"/>
</dbReference>
<dbReference type="AlphaFoldDB" id="A0A974XIU8"/>
<protein>
    <submittedName>
        <fullName evidence="3">Tetratricopeptide repeat protein</fullName>
    </submittedName>
</protein>
<reference evidence="3 4" key="1">
    <citation type="submission" date="2021-03" db="EMBL/GenBank/DDBJ databases">
        <title>Novel species identification of genus Shewanella.</title>
        <authorList>
            <person name="Liu G."/>
            <person name="Zhang Q."/>
        </authorList>
    </citation>
    <scope>NUCLEOTIDE SEQUENCE [LARGE SCALE GENOMIC DNA]</scope>
    <source>
        <strain evidence="3 4">FJAT-53726</strain>
    </source>
</reference>
<dbReference type="Pfam" id="PF13369">
    <property type="entry name" value="Transglut_core2"/>
    <property type="match status" value="1"/>
</dbReference>
<dbReference type="InterPro" id="IPR032698">
    <property type="entry name" value="SirB1_N"/>
</dbReference>
<dbReference type="RefSeq" id="WP_207320477.1">
    <property type="nucleotide sequence ID" value="NZ_CP071501.1"/>
</dbReference>
<feature type="domain" description="Protein SirB1 N-terminal" evidence="2">
    <location>
        <begin position="49"/>
        <end position="177"/>
    </location>
</feature>
<name>A0A974XIU8_9GAMM</name>
<dbReference type="InterPro" id="IPR011990">
    <property type="entry name" value="TPR-like_helical_dom_sf"/>
</dbReference>
<sequence>MSDFCLDSGISLPETPLAVIEHLGLGDKAQAQWAWYELSGAVLSHYLVDQTQRFKALLNWFYRDLGFSCHSDYFGLDAANFSLCLHRRQGNSTCLAVILMLLGKQLDLKLDALLLPGMTVLVWRQGKQPLYLDPLTGELLSRQRLHAIVRGELGNSAPFKPTYLKGATVKQLLSRMLHELKAGAIVAHKFEAALECCNLLMQWYPEDASLNRERAFIAQQLGAIQVAVSDLRHFIDMSPHDPVVELVKLQLRELKEQQQILH</sequence>
<dbReference type="Pfam" id="PF13371">
    <property type="entry name" value="TPR_9"/>
    <property type="match status" value="1"/>
</dbReference>
<dbReference type="SUPFAM" id="SSF48452">
    <property type="entry name" value="TPR-like"/>
    <property type="match status" value="1"/>
</dbReference>
<keyword evidence="4" id="KW-1185">Reference proteome</keyword>
<gene>
    <name evidence="3" type="ORF">JYB88_13075</name>
</gene>
<organism evidence="3 4">
    <name type="scientific">Shewanella cyperi</name>
    <dbReference type="NCBI Taxonomy" id="2814292"/>
    <lineage>
        <taxon>Bacteria</taxon>
        <taxon>Pseudomonadati</taxon>
        <taxon>Pseudomonadota</taxon>
        <taxon>Gammaproteobacteria</taxon>
        <taxon>Alteromonadales</taxon>
        <taxon>Shewanellaceae</taxon>
        <taxon>Shewanella</taxon>
    </lineage>
</organism>
<evidence type="ECO:0000313" key="4">
    <source>
        <dbReference type="Proteomes" id="UP000663281"/>
    </source>
</evidence>
<accession>A0A974XIU8</accession>
<evidence type="ECO:0000256" key="1">
    <source>
        <dbReference type="ARBA" id="ARBA00007100"/>
    </source>
</evidence>
<dbReference type="EMBL" id="CP071504">
    <property type="protein sequence ID" value="QSX29164.1"/>
    <property type="molecule type" value="Genomic_DNA"/>
</dbReference>
<dbReference type="KEGG" id="scyp:JYB88_13075"/>
<proteinExistence type="inferred from homology"/>
<evidence type="ECO:0000259" key="2">
    <source>
        <dbReference type="Pfam" id="PF13369"/>
    </source>
</evidence>